<feature type="compositionally biased region" description="Basic residues" evidence="5">
    <location>
        <begin position="303"/>
        <end position="319"/>
    </location>
</feature>
<dbReference type="FunFam" id="3.40.50.300:FF:000468">
    <property type="entry name" value="ATP-dependent RNA helicase RhlE"/>
    <property type="match status" value="1"/>
</dbReference>
<keyword evidence="3" id="KW-0347">Helicase</keyword>
<dbReference type="SUPFAM" id="SSF52540">
    <property type="entry name" value="P-loop containing nucleoside triphosphate hydrolases"/>
    <property type="match status" value="1"/>
</dbReference>
<dbReference type="SMART" id="SM00490">
    <property type="entry name" value="HELICc"/>
    <property type="match status" value="1"/>
</dbReference>
<evidence type="ECO:0000259" key="6">
    <source>
        <dbReference type="PROSITE" id="PS51192"/>
    </source>
</evidence>
<feature type="domain" description="Helicase C-terminal" evidence="7">
    <location>
        <begin position="106"/>
        <end position="256"/>
    </location>
</feature>
<proteinExistence type="predicted"/>
<feature type="compositionally biased region" description="Polar residues" evidence="5">
    <location>
        <begin position="290"/>
        <end position="301"/>
    </location>
</feature>
<evidence type="ECO:0000256" key="4">
    <source>
        <dbReference type="ARBA" id="ARBA00022840"/>
    </source>
</evidence>
<evidence type="ECO:0008006" key="9">
    <source>
        <dbReference type="Google" id="ProtNLM"/>
    </source>
</evidence>
<dbReference type="PANTHER" id="PTHR47959">
    <property type="entry name" value="ATP-DEPENDENT RNA HELICASE RHLE-RELATED"/>
    <property type="match status" value="1"/>
</dbReference>
<feature type="region of interest" description="Disordered" evidence="5">
    <location>
        <begin position="256"/>
        <end position="319"/>
    </location>
</feature>
<name>A0A0F8YBC0_9ZZZZ</name>
<dbReference type="Pfam" id="PF00271">
    <property type="entry name" value="Helicase_C"/>
    <property type="match status" value="1"/>
</dbReference>
<dbReference type="PROSITE" id="PS51192">
    <property type="entry name" value="HELICASE_ATP_BIND_1"/>
    <property type="match status" value="1"/>
</dbReference>
<dbReference type="GO" id="GO:0016787">
    <property type="term" value="F:hydrolase activity"/>
    <property type="evidence" value="ECO:0007669"/>
    <property type="project" value="UniProtKB-KW"/>
</dbReference>
<dbReference type="CDD" id="cd18787">
    <property type="entry name" value="SF2_C_DEAD"/>
    <property type="match status" value="1"/>
</dbReference>
<dbReference type="GO" id="GO:0005524">
    <property type="term" value="F:ATP binding"/>
    <property type="evidence" value="ECO:0007669"/>
    <property type="project" value="UniProtKB-KW"/>
</dbReference>
<dbReference type="Pfam" id="PF00270">
    <property type="entry name" value="DEAD"/>
    <property type="match status" value="1"/>
</dbReference>
<dbReference type="PANTHER" id="PTHR47959:SF13">
    <property type="entry name" value="ATP-DEPENDENT RNA HELICASE RHLE"/>
    <property type="match status" value="1"/>
</dbReference>
<sequence>VDILVDTPGRLLDLCNQRVCRLNQVNMLVLDEADRMLDMGFIHDIRKIIKLLPSKRQNLMLSATFSKEIRVLTREFLVKPIAIEITPEKMAAQTVAQRAYRCDARAKTNLLIHLIKEGNWEQVLIFTRTKHGANRLSGKLAKAGIQVSAIHGDKMQTSRTKALEGFKNRKIRVLVATDIAARGLDIAQLPHVINYELGNVPEDYVHRIGRTGRAGMEGEAISLVCNDERPFLSSIEKLIGQPIKLSDVPGFEPDIWPGKAPTASEVQKVAAVRREAARQARGPRRRQPATKTSTRESNATGKKSSRRRNQKRKFSGWKG</sequence>
<accession>A0A0F8YBC0</accession>
<comment type="caution">
    <text evidence="8">The sequence shown here is derived from an EMBL/GenBank/DDBJ whole genome shotgun (WGS) entry which is preliminary data.</text>
</comment>
<evidence type="ECO:0000256" key="2">
    <source>
        <dbReference type="ARBA" id="ARBA00022801"/>
    </source>
</evidence>
<keyword evidence="4" id="KW-0067">ATP-binding</keyword>
<dbReference type="InterPro" id="IPR001650">
    <property type="entry name" value="Helicase_C-like"/>
</dbReference>
<feature type="non-terminal residue" evidence="8">
    <location>
        <position position="1"/>
    </location>
</feature>
<dbReference type="InterPro" id="IPR011545">
    <property type="entry name" value="DEAD/DEAH_box_helicase_dom"/>
</dbReference>
<keyword evidence="2" id="KW-0378">Hydrolase</keyword>
<dbReference type="InterPro" id="IPR044742">
    <property type="entry name" value="DEAD/DEAH_RhlB"/>
</dbReference>
<dbReference type="InterPro" id="IPR000629">
    <property type="entry name" value="RNA-helicase_DEAD-box_CS"/>
</dbReference>
<evidence type="ECO:0000256" key="1">
    <source>
        <dbReference type="ARBA" id="ARBA00022741"/>
    </source>
</evidence>
<evidence type="ECO:0000313" key="8">
    <source>
        <dbReference type="EMBL" id="KKK78767.1"/>
    </source>
</evidence>
<gene>
    <name evidence="8" type="ORF">LCGC14_2840260</name>
</gene>
<dbReference type="PROSITE" id="PS00039">
    <property type="entry name" value="DEAD_ATP_HELICASE"/>
    <property type="match status" value="1"/>
</dbReference>
<evidence type="ECO:0000256" key="3">
    <source>
        <dbReference type="ARBA" id="ARBA00022806"/>
    </source>
</evidence>
<reference evidence="8" key="1">
    <citation type="journal article" date="2015" name="Nature">
        <title>Complex archaea that bridge the gap between prokaryotes and eukaryotes.</title>
        <authorList>
            <person name="Spang A."/>
            <person name="Saw J.H."/>
            <person name="Jorgensen S.L."/>
            <person name="Zaremba-Niedzwiedzka K."/>
            <person name="Martijn J."/>
            <person name="Lind A.E."/>
            <person name="van Eijk R."/>
            <person name="Schleper C."/>
            <person name="Guy L."/>
            <person name="Ettema T.J."/>
        </authorList>
    </citation>
    <scope>NUCLEOTIDE SEQUENCE</scope>
</reference>
<dbReference type="InterPro" id="IPR050079">
    <property type="entry name" value="DEAD_box_RNA_helicase"/>
</dbReference>
<protein>
    <recommendedName>
        <fullName evidence="9">Helicase C-terminal domain-containing protein</fullName>
    </recommendedName>
</protein>
<dbReference type="InterPro" id="IPR014001">
    <property type="entry name" value="Helicase_ATP-bd"/>
</dbReference>
<dbReference type="GO" id="GO:0003724">
    <property type="term" value="F:RNA helicase activity"/>
    <property type="evidence" value="ECO:0007669"/>
    <property type="project" value="TreeGrafter"/>
</dbReference>
<dbReference type="EMBL" id="LAZR01054339">
    <property type="protein sequence ID" value="KKK78767.1"/>
    <property type="molecule type" value="Genomic_DNA"/>
</dbReference>
<dbReference type="AlphaFoldDB" id="A0A0F8YBC0"/>
<evidence type="ECO:0000256" key="5">
    <source>
        <dbReference type="SAM" id="MobiDB-lite"/>
    </source>
</evidence>
<dbReference type="InterPro" id="IPR027417">
    <property type="entry name" value="P-loop_NTPase"/>
</dbReference>
<dbReference type="GO" id="GO:0003676">
    <property type="term" value="F:nucleic acid binding"/>
    <property type="evidence" value="ECO:0007669"/>
    <property type="project" value="InterPro"/>
</dbReference>
<organism evidence="8">
    <name type="scientific">marine sediment metagenome</name>
    <dbReference type="NCBI Taxonomy" id="412755"/>
    <lineage>
        <taxon>unclassified sequences</taxon>
        <taxon>metagenomes</taxon>
        <taxon>ecological metagenomes</taxon>
    </lineage>
</organism>
<dbReference type="CDD" id="cd00268">
    <property type="entry name" value="DEADc"/>
    <property type="match status" value="1"/>
</dbReference>
<dbReference type="Gene3D" id="3.40.50.300">
    <property type="entry name" value="P-loop containing nucleotide triphosphate hydrolases"/>
    <property type="match status" value="2"/>
</dbReference>
<keyword evidence="1" id="KW-0547">Nucleotide-binding</keyword>
<evidence type="ECO:0000259" key="7">
    <source>
        <dbReference type="PROSITE" id="PS51194"/>
    </source>
</evidence>
<dbReference type="PROSITE" id="PS51194">
    <property type="entry name" value="HELICASE_CTER"/>
    <property type="match status" value="1"/>
</dbReference>
<dbReference type="GO" id="GO:0005829">
    <property type="term" value="C:cytosol"/>
    <property type="evidence" value="ECO:0007669"/>
    <property type="project" value="TreeGrafter"/>
</dbReference>
<feature type="domain" description="Helicase ATP-binding" evidence="6">
    <location>
        <begin position="1"/>
        <end position="83"/>
    </location>
</feature>